<dbReference type="EMBL" id="UGHR01000001">
    <property type="protein sequence ID" value="STQ90748.1"/>
    <property type="molecule type" value="Genomic_DNA"/>
</dbReference>
<sequence>MATASGRSLDSVNLSRDENPNLELQRTQSFTEKALFELSYLFEFLSIFN</sequence>
<evidence type="ECO:0000313" key="4">
    <source>
        <dbReference type="Proteomes" id="UP000295794"/>
    </source>
</evidence>
<dbReference type="Proteomes" id="UP000295794">
    <property type="component" value="Unassembled WGS sequence"/>
</dbReference>
<name>A0A377Q7Q5_9NEIS</name>
<gene>
    <name evidence="2" type="ORF">EV682_102290</name>
    <name evidence="1" type="ORF">NCTC11159_01815</name>
</gene>
<dbReference type="AlphaFoldDB" id="A0A377Q7Q5"/>
<dbReference type="Proteomes" id="UP000255108">
    <property type="component" value="Unassembled WGS sequence"/>
</dbReference>
<keyword evidence="4" id="KW-1185">Reference proteome</keyword>
<protein>
    <submittedName>
        <fullName evidence="1">Uncharacterized protein</fullName>
    </submittedName>
</protein>
<evidence type="ECO:0000313" key="2">
    <source>
        <dbReference type="EMBL" id="TCU89378.1"/>
    </source>
</evidence>
<evidence type="ECO:0000313" key="3">
    <source>
        <dbReference type="Proteomes" id="UP000255108"/>
    </source>
</evidence>
<dbReference type="EMBL" id="SMBT01000002">
    <property type="protein sequence ID" value="TCU89378.1"/>
    <property type="molecule type" value="Genomic_DNA"/>
</dbReference>
<reference evidence="1 3" key="1">
    <citation type="submission" date="2018-06" db="EMBL/GenBank/DDBJ databases">
        <authorList>
            <consortium name="Pathogen Informatics"/>
            <person name="Doyle S."/>
        </authorList>
    </citation>
    <scope>NUCLEOTIDE SEQUENCE [LARGE SCALE GENOMIC DNA]</scope>
    <source>
        <strain evidence="1 3">NCTC11159</strain>
    </source>
</reference>
<accession>A0A377Q7Q5</accession>
<organism evidence="1 3">
    <name type="scientific">Iodobacter fluviatilis</name>
    <dbReference type="NCBI Taxonomy" id="537"/>
    <lineage>
        <taxon>Bacteria</taxon>
        <taxon>Pseudomonadati</taxon>
        <taxon>Pseudomonadota</taxon>
        <taxon>Betaproteobacteria</taxon>
        <taxon>Neisseriales</taxon>
        <taxon>Chitinibacteraceae</taxon>
        <taxon>Iodobacter</taxon>
    </lineage>
</organism>
<evidence type="ECO:0000313" key="1">
    <source>
        <dbReference type="EMBL" id="STQ90748.1"/>
    </source>
</evidence>
<reference evidence="2 4" key="2">
    <citation type="submission" date="2019-03" db="EMBL/GenBank/DDBJ databases">
        <title>Genomic Encyclopedia of Type Strains, Phase IV (KMG-IV): sequencing the most valuable type-strain genomes for metagenomic binning, comparative biology and taxonomic classification.</title>
        <authorList>
            <person name="Goeker M."/>
        </authorList>
    </citation>
    <scope>NUCLEOTIDE SEQUENCE [LARGE SCALE GENOMIC DNA]</scope>
    <source>
        <strain evidence="2 4">DSM 3764</strain>
    </source>
</reference>
<proteinExistence type="predicted"/>